<dbReference type="Proteomes" id="UP001597108">
    <property type="component" value="Unassembled WGS sequence"/>
</dbReference>
<comment type="caution">
    <text evidence="1">The sequence shown here is derived from an EMBL/GenBank/DDBJ whole genome shotgun (WGS) entry which is preliminary data.</text>
</comment>
<accession>A0ABW3IRV5</accession>
<dbReference type="EMBL" id="JBHTJT010000023">
    <property type="protein sequence ID" value="MFD0980564.1"/>
    <property type="molecule type" value="Genomic_DNA"/>
</dbReference>
<gene>
    <name evidence="1" type="ORF">ACFQ2S_12975</name>
</gene>
<evidence type="ECO:0000313" key="2">
    <source>
        <dbReference type="Proteomes" id="UP001597108"/>
    </source>
</evidence>
<dbReference type="InterPro" id="IPR046766">
    <property type="entry name" value="Bact_hydrolase"/>
</dbReference>
<protein>
    <submittedName>
        <fullName evidence="1">Hydrolase</fullName>
    </submittedName>
</protein>
<reference evidence="2" key="1">
    <citation type="journal article" date="2019" name="Int. J. Syst. Evol. Microbiol.">
        <title>The Global Catalogue of Microorganisms (GCM) 10K type strain sequencing project: providing services to taxonomists for standard genome sequencing and annotation.</title>
        <authorList>
            <consortium name="The Broad Institute Genomics Platform"/>
            <consortium name="The Broad Institute Genome Sequencing Center for Infectious Disease"/>
            <person name="Wu L."/>
            <person name="Ma J."/>
        </authorList>
    </citation>
    <scope>NUCLEOTIDE SEQUENCE [LARGE SCALE GENOMIC DNA]</scope>
    <source>
        <strain evidence="2">CCUG 60524</strain>
    </source>
</reference>
<keyword evidence="1" id="KW-0378">Hydrolase</keyword>
<keyword evidence="2" id="KW-1185">Reference proteome</keyword>
<dbReference type="Pfam" id="PF20603">
    <property type="entry name" value="Bact_hydrolase"/>
    <property type="match status" value="1"/>
</dbReference>
<dbReference type="GO" id="GO:0016787">
    <property type="term" value="F:hydrolase activity"/>
    <property type="evidence" value="ECO:0007669"/>
    <property type="project" value="UniProtKB-KW"/>
</dbReference>
<dbReference type="RefSeq" id="WP_386075039.1">
    <property type="nucleotide sequence ID" value="NZ_JBHTJT010000023.1"/>
</dbReference>
<sequence>MKTNALPHYDDRINTTGCCPRFNPEGWDGVALHFEDKPFLRAETRSAMHVPINMGSTFERVGTRMEAAGALDTDNMIVLSRDLSPWKAEHLFATDRPVEGEEMTTLSGDFVTKVFEGPYREARAWNGEMEQLVRDRGAEPSDIYFFYTTCPKCARAYGENYVVGVARI</sequence>
<organism evidence="1 2">
    <name type="scientific">Tropicimonas aquimaris</name>
    <dbReference type="NCBI Taxonomy" id="914152"/>
    <lineage>
        <taxon>Bacteria</taxon>
        <taxon>Pseudomonadati</taxon>
        <taxon>Pseudomonadota</taxon>
        <taxon>Alphaproteobacteria</taxon>
        <taxon>Rhodobacterales</taxon>
        <taxon>Roseobacteraceae</taxon>
        <taxon>Tropicimonas</taxon>
    </lineage>
</organism>
<name>A0ABW3IRV5_9RHOB</name>
<proteinExistence type="predicted"/>
<evidence type="ECO:0000313" key="1">
    <source>
        <dbReference type="EMBL" id="MFD0980564.1"/>
    </source>
</evidence>